<gene>
    <name evidence="1" type="ORF">C453_17199</name>
</gene>
<name>M0HFA8_HALEO</name>
<dbReference type="PATRIC" id="fig|1230453.4.peg.3428"/>
<sequence length="351" mass="40186">MSGFPKQNVQLASHEKLFNHPQCPTEFRRASVVQTIQAGQHKRARRQLKRAYKQLFALDDYDFQFLLYLADLRNQINAFSPVSKTDPDTGEVSHGWTQTLMQGHGALRDYFNADIEKLIEAGLLYYPSIDGIQRKRLIRKPYYCITREALDCVNKSVQGPDIGDLGESVTHSLGCRLVAEYLRRAVEQQTGDSVRVEYFVERLVDEHTVDVVALKETPDNQGMKVFAVAEVETGLNRENEVLADMAKLGQVDSPRKLWVAPTRQLVNRMLNVVLKRDWYDIDPVPQDLPLLTGEGILHNTNRRLRDAEYTPEDVQWTDVPHTPVTDVLSYMDLYDILKNQFDASMFDTPCV</sequence>
<dbReference type="Proteomes" id="UP000011612">
    <property type="component" value="Unassembled WGS sequence"/>
</dbReference>
<comment type="caution">
    <text evidence="1">The sequence shown here is derived from an EMBL/GenBank/DDBJ whole genome shotgun (WGS) entry which is preliminary data.</text>
</comment>
<accession>M0HFA8</accession>
<reference evidence="1 2" key="1">
    <citation type="journal article" date="2014" name="PLoS Genet.">
        <title>Phylogenetically driven sequencing of extremely halophilic archaea reveals strategies for static and dynamic osmo-response.</title>
        <authorList>
            <person name="Becker E.A."/>
            <person name="Seitzer P.M."/>
            <person name="Tritt A."/>
            <person name="Larsen D."/>
            <person name="Krusor M."/>
            <person name="Yao A.I."/>
            <person name="Wu D."/>
            <person name="Madern D."/>
            <person name="Eisen J.A."/>
            <person name="Darling A.E."/>
            <person name="Facciotti M.T."/>
        </authorList>
    </citation>
    <scope>NUCLEOTIDE SEQUENCE [LARGE SCALE GENOMIC DNA]</scope>
    <source>
        <strain evidence="1 2">ATCC BAA-1513</strain>
    </source>
</reference>
<proteinExistence type="predicted"/>
<keyword evidence="2" id="KW-1185">Reference proteome</keyword>
<evidence type="ECO:0000313" key="2">
    <source>
        <dbReference type="Proteomes" id="UP000011612"/>
    </source>
</evidence>
<protein>
    <submittedName>
        <fullName evidence="1">Uncharacterized protein</fullName>
    </submittedName>
</protein>
<organism evidence="1 2">
    <name type="scientific">Haloferax elongans ATCC BAA-1513</name>
    <dbReference type="NCBI Taxonomy" id="1230453"/>
    <lineage>
        <taxon>Archaea</taxon>
        <taxon>Methanobacteriati</taxon>
        <taxon>Methanobacteriota</taxon>
        <taxon>Stenosarchaea group</taxon>
        <taxon>Halobacteria</taxon>
        <taxon>Halobacteriales</taxon>
        <taxon>Haloferacaceae</taxon>
        <taxon>Haloferax</taxon>
    </lineage>
</organism>
<dbReference type="RefSeq" id="WP_008326445.1">
    <property type="nucleotide sequence ID" value="NZ_AOLK01000023.1"/>
</dbReference>
<dbReference type="OrthoDB" id="383820at2157"/>
<dbReference type="EMBL" id="AOLK01000023">
    <property type="protein sequence ID" value="ELZ81774.1"/>
    <property type="molecule type" value="Genomic_DNA"/>
</dbReference>
<dbReference type="AlphaFoldDB" id="M0HFA8"/>
<evidence type="ECO:0000313" key="1">
    <source>
        <dbReference type="EMBL" id="ELZ81774.1"/>
    </source>
</evidence>